<dbReference type="GO" id="GO:0006289">
    <property type="term" value="P:nucleotide-excision repair"/>
    <property type="evidence" value="ECO:0007669"/>
    <property type="project" value="InterPro"/>
</dbReference>
<dbReference type="InterPro" id="IPR035925">
    <property type="entry name" value="BSD_dom_sf"/>
</dbReference>
<dbReference type="InterPro" id="IPR027079">
    <property type="entry name" value="Tfb1/GTF2H1"/>
</dbReference>
<comment type="caution">
    <text evidence="2">The sequence shown here is derived from an EMBL/GenBank/DDBJ whole genome shotgun (WGS) entry which is preliminary data.</text>
</comment>
<sequence>MVPEDSHIELFVCIPEDSSCITYDFSLSARVLDRHEEAVPIPNVSPENTVASTGPEQLGAEEVERRMNLLLKDSELRKLHKHFVIGNILDESEFWVTRKHLLDDGVNETSKQRPDLNDDLPVILCRITYLSFASFMAVMQVGMGPHQAIPYMSEEDFWSKYCQAENLLRTKNIAAFEAEAAEDEELAVFLKGDDILAEEAKFKVPFYQFIDVELIKQVDPTLDMVADAGDEYIHPQDHGTDSELAWRTLSQDLNRHAAAVLEGRSLDTEIVDTKTVAEALAMSRKESYSSIASDHERSIKVAHLTEMEDLQVQQNIQYGLLIAPLFIKDPREYIYSHQANALRSLRDSNDVNKAQNCSLSTDDVFHHLIDQVSSVELNKLNSNVSLQVNSY</sequence>
<evidence type="ECO:0000259" key="1">
    <source>
        <dbReference type="PROSITE" id="PS50858"/>
    </source>
</evidence>
<dbReference type="Proteomes" id="UP001054889">
    <property type="component" value="Unassembled WGS sequence"/>
</dbReference>
<keyword evidence="3" id="KW-1185">Reference proteome</keyword>
<evidence type="ECO:0000313" key="2">
    <source>
        <dbReference type="EMBL" id="GJN39652.1"/>
    </source>
</evidence>
<dbReference type="GO" id="GO:0000439">
    <property type="term" value="C:transcription factor TFIIH core complex"/>
    <property type="evidence" value="ECO:0007669"/>
    <property type="project" value="InterPro"/>
</dbReference>
<proteinExistence type="predicted"/>
<dbReference type="PROSITE" id="PS50858">
    <property type="entry name" value="BSD"/>
    <property type="match status" value="1"/>
</dbReference>
<feature type="domain" description="BSD" evidence="1">
    <location>
        <begin position="61"/>
        <end position="95"/>
    </location>
</feature>
<reference evidence="2" key="1">
    <citation type="journal article" date="2018" name="DNA Res.">
        <title>Multiple hybrid de novo genome assembly of finger millet, an orphan allotetraploid crop.</title>
        <authorList>
            <person name="Hatakeyama M."/>
            <person name="Aluri S."/>
            <person name="Balachadran M.T."/>
            <person name="Sivarajan S.R."/>
            <person name="Patrignani A."/>
            <person name="Gruter S."/>
            <person name="Poveda L."/>
            <person name="Shimizu-Inatsugi R."/>
            <person name="Baeten J."/>
            <person name="Francoijs K.J."/>
            <person name="Nataraja K.N."/>
            <person name="Reddy Y.A.N."/>
            <person name="Phadnis S."/>
            <person name="Ravikumar R.L."/>
            <person name="Schlapbach R."/>
            <person name="Sreeman S.M."/>
            <person name="Shimizu K.K."/>
        </authorList>
    </citation>
    <scope>NUCLEOTIDE SEQUENCE</scope>
</reference>
<dbReference type="PANTHER" id="PTHR12856">
    <property type="entry name" value="TRANSCRIPTION INITIATION FACTOR IIH-RELATED"/>
    <property type="match status" value="1"/>
</dbReference>
<dbReference type="SUPFAM" id="SSF140383">
    <property type="entry name" value="BSD domain-like"/>
    <property type="match status" value="1"/>
</dbReference>
<dbReference type="Gene3D" id="6.10.140.1200">
    <property type="match status" value="1"/>
</dbReference>
<dbReference type="EMBL" id="BQKI01000098">
    <property type="protein sequence ID" value="GJN39652.1"/>
    <property type="molecule type" value="Genomic_DNA"/>
</dbReference>
<dbReference type="GO" id="GO:0006351">
    <property type="term" value="P:DNA-templated transcription"/>
    <property type="evidence" value="ECO:0007669"/>
    <property type="project" value="InterPro"/>
</dbReference>
<name>A0AAV5FY54_ELECO</name>
<dbReference type="InterPro" id="IPR005607">
    <property type="entry name" value="BSD_dom"/>
</dbReference>
<reference evidence="2" key="2">
    <citation type="submission" date="2021-12" db="EMBL/GenBank/DDBJ databases">
        <title>Resequencing data analysis of finger millet.</title>
        <authorList>
            <person name="Hatakeyama M."/>
            <person name="Aluri S."/>
            <person name="Balachadran M.T."/>
            <person name="Sivarajan S.R."/>
            <person name="Poveda L."/>
            <person name="Shimizu-Inatsugi R."/>
            <person name="Schlapbach R."/>
            <person name="Sreeman S.M."/>
            <person name="Shimizu K.K."/>
        </authorList>
    </citation>
    <scope>NUCLEOTIDE SEQUENCE</scope>
</reference>
<dbReference type="AlphaFoldDB" id="A0AAV5FY54"/>
<accession>A0AAV5FY54</accession>
<protein>
    <recommendedName>
        <fullName evidence="1">BSD domain-containing protein</fullName>
    </recommendedName>
</protein>
<organism evidence="2 3">
    <name type="scientific">Eleusine coracana subsp. coracana</name>
    <dbReference type="NCBI Taxonomy" id="191504"/>
    <lineage>
        <taxon>Eukaryota</taxon>
        <taxon>Viridiplantae</taxon>
        <taxon>Streptophyta</taxon>
        <taxon>Embryophyta</taxon>
        <taxon>Tracheophyta</taxon>
        <taxon>Spermatophyta</taxon>
        <taxon>Magnoliopsida</taxon>
        <taxon>Liliopsida</taxon>
        <taxon>Poales</taxon>
        <taxon>Poaceae</taxon>
        <taxon>PACMAD clade</taxon>
        <taxon>Chloridoideae</taxon>
        <taxon>Cynodonteae</taxon>
        <taxon>Eleusininae</taxon>
        <taxon>Eleusine</taxon>
    </lineage>
</organism>
<gene>
    <name evidence="2" type="primary">gb28784</name>
    <name evidence="2" type="ORF">PR202_gb28784</name>
</gene>
<evidence type="ECO:0000313" key="3">
    <source>
        <dbReference type="Proteomes" id="UP001054889"/>
    </source>
</evidence>